<evidence type="ECO:0000313" key="2">
    <source>
        <dbReference type="Proteomes" id="UP000886998"/>
    </source>
</evidence>
<organism evidence="1 2">
    <name type="scientific">Trichonephila inaurata madagascariensis</name>
    <dbReference type="NCBI Taxonomy" id="2747483"/>
    <lineage>
        <taxon>Eukaryota</taxon>
        <taxon>Metazoa</taxon>
        <taxon>Ecdysozoa</taxon>
        <taxon>Arthropoda</taxon>
        <taxon>Chelicerata</taxon>
        <taxon>Arachnida</taxon>
        <taxon>Araneae</taxon>
        <taxon>Araneomorphae</taxon>
        <taxon>Entelegynae</taxon>
        <taxon>Araneoidea</taxon>
        <taxon>Nephilidae</taxon>
        <taxon>Trichonephila</taxon>
        <taxon>Trichonephila inaurata</taxon>
    </lineage>
</organism>
<keyword evidence="2" id="KW-1185">Reference proteome</keyword>
<evidence type="ECO:0000313" key="1">
    <source>
        <dbReference type="EMBL" id="GFY69827.1"/>
    </source>
</evidence>
<protein>
    <submittedName>
        <fullName evidence="1">Uncharacterized protein</fullName>
    </submittedName>
</protein>
<dbReference type="Proteomes" id="UP000886998">
    <property type="component" value="Unassembled WGS sequence"/>
</dbReference>
<reference evidence="1" key="1">
    <citation type="submission" date="2020-08" db="EMBL/GenBank/DDBJ databases">
        <title>Multicomponent nature underlies the extraordinary mechanical properties of spider dragline silk.</title>
        <authorList>
            <person name="Kono N."/>
            <person name="Nakamura H."/>
            <person name="Mori M."/>
            <person name="Yoshida Y."/>
            <person name="Ohtoshi R."/>
            <person name="Malay A.D."/>
            <person name="Moran D.A.P."/>
            <person name="Tomita M."/>
            <person name="Numata K."/>
            <person name="Arakawa K."/>
        </authorList>
    </citation>
    <scope>NUCLEOTIDE SEQUENCE</scope>
</reference>
<sequence length="115" mass="13623">MRKTTLLVSTLIYDFAFYREDQSPTENIKTDEILTTLTRRLSNSRIRFRKRGYLLQVVREVIINLGRSGSRFLRFRSPLSAPSKRRRSHKTKESESLLLSELPNQRRCMFINLAM</sequence>
<accession>A0A8X6YFS4</accession>
<dbReference type="AlphaFoldDB" id="A0A8X6YFS4"/>
<dbReference type="EMBL" id="BMAV01017824">
    <property type="protein sequence ID" value="GFY69827.1"/>
    <property type="molecule type" value="Genomic_DNA"/>
</dbReference>
<proteinExistence type="predicted"/>
<gene>
    <name evidence="1" type="ORF">TNIN_372921</name>
</gene>
<comment type="caution">
    <text evidence="1">The sequence shown here is derived from an EMBL/GenBank/DDBJ whole genome shotgun (WGS) entry which is preliminary data.</text>
</comment>
<name>A0A8X6YFS4_9ARAC</name>